<sequence length="176" mass="18690">MATLPHPQARPRLDSPLSLLPTALIAAGAVLVASLSSYALARYAFGVAPAVPTLKTLAVAIHLAAVLPAIPLGLYVLLTRKGGARHRMLGKIWMALMLVTAGSALFIRNLNGGRFSVLHLFVLLIAITLWRAIAAARAGNITAHRRQLIGMFVGALILPGLFAFLPGRTMWQLAFG</sequence>
<feature type="transmembrane region" description="Helical" evidence="1">
    <location>
        <begin position="20"/>
        <end position="45"/>
    </location>
</feature>
<keyword evidence="3" id="KW-1185">Reference proteome</keyword>
<evidence type="ECO:0000256" key="1">
    <source>
        <dbReference type="SAM" id="Phobius"/>
    </source>
</evidence>
<comment type="caution">
    <text evidence="2">The sequence shown here is derived from an EMBL/GenBank/DDBJ whole genome shotgun (WGS) entry which is preliminary data.</text>
</comment>
<keyword evidence="1" id="KW-0472">Membrane</keyword>
<gene>
    <name evidence="2" type="ORF">GCM10011380_15140</name>
</gene>
<keyword evidence="1" id="KW-0812">Transmembrane</keyword>
<feature type="transmembrane region" description="Helical" evidence="1">
    <location>
        <begin position="90"/>
        <end position="110"/>
    </location>
</feature>
<dbReference type="Pfam" id="PF10067">
    <property type="entry name" value="DUF2306"/>
    <property type="match status" value="1"/>
</dbReference>
<feature type="transmembrane region" description="Helical" evidence="1">
    <location>
        <begin position="148"/>
        <end position="167"/>
    </location>
</feature>
<dbReference type="RefSeq" id="WP_188658143.1">
    <property type="nucleotide sequence ID" value="NZ_BMIH01000002.1"/>
</dbReference>
<dbReference type="AlphaFoldDB" id="A0A916T0J6"/>
<dbReference type="EMBL" id="BMIH01000002">
    <property type="protein sequence ID" value="GGB26587.1"/>
    <property type="molecule type" value="Genomic_DNA"/>
</dbReference>
<proteinExistence type="predicted"/>
<name>A0A916T0J6_9SPHN</name>
<dbReference type="InterPro" id="IPR018750">
    <property type="entry name" value="DUF2306_membrane"/>
</dbReference>
<dbReference type="Proteomes" id="UP000623067">
    <property type="component" value="Unassembled WGS sequence"/>
</dbReference>
<evidence type="ECO:0000313" key="3">
    <source>
        <dbReference type="Proteomes" id="UP000623067"/>
    </source>
</evidence>
<feature type="transmembrane region" description="Helical" evidence="1">
    <location>
        <begin position="57"/>
        <end position="78"/>
    </location>
</feature>
<evidence type="ECO:0008006" key="4">
    <source>
        <dbReference type="Google" id="ProtNLM"/>
    </source>
</evidence>
<organism evidence="2 3">
    <name type="scientific">Sphingomonas metalli</name>
    <dbReference type="NCBI Taxonomy" id="1779358"/>
    <lineage>
        <taxon>Bacteria</taxon>
        <taxon>Pseudomonadati</taxon>
        <taxon>Pseudomonadota</taxon>
        <taxon>Alphaproteobacteria</taxon>
        <taxon>Sphingomonadales</taxon>
        <taxon>Sphingomonadaceae</taxon>
        <taxon>Sphingomonas</taxon>
    </lineage>
</organism>
<accession>A0A916T0J6</accession>
<keyword evidence="1" id="KW-1133">Transmembrane helix</keyword>
<reference evidence="2" key="1">
    <citation type="journal article" date="2014" name="Int. J. Syst. Evol. Microbiol.">
        <title>Complete genome sequence of Corynebacterium casei LMG S-19264T (=DSM 44701T), isolated from a smear-ripened cheese.</title>
        <authorList>
            <consortium name="US DOE Joint Genome Institute (JGI-PGF)"/>
            <person name="Walter F."/>
            <person name="Albersmeier A."/>
            <person name="Kalinowski J."/>
            <person name="Ruckert C."/>
        </authorList>
    </citation>
    <scope>NUCLEOTIDE SEQUENCE</scope>
    <source>
        <strain evidence="2">CGMCC 1.15330</strain>
    </source>
</reference>
<feature type="transmembrane region" description="Helical" evidence="1">
    <location>
        <begin position="116"/>
        <end position="136"/>
    </location>
</feature>
<protein>
    <recommendedName>
        <fullName evidence="4">DUF2306 domain-containing protein</fullName>
    </recommendedName>
</protein>
<evidence type="ECO:0000313" key="2">
    <source>
        <dbReference type="EMBL" id="GGB26587.1"/>
    </source>
</evidence>
<reference evidence="2" key="2">
    <citation type="submission" date="2020-09" db="EMBL/GenBank/DDBJ databases">
        <authorList>
            <person name="Sun Q."/>
            <person name="Zhou Y."/>
        </authorList>
    </citation>
    <scope>NUCLEOTIDE SEQUENCE</scope>
    <source>
        <strain evidence="2">CGMCC 1.15330</strain>
    </source>
</reference>